<feature type="compositionally biased region" description="Basic residues" evidence="1">
    <location>
        <begin position="20"/>
        <end position="33"/>
    </location>
</feature>
<protein>
    <submittedName>
        <fullName evidence="2">Uncharacterized protein</fullName>
    </submittedName>
</protein>
<reference evidence="2" key="1">
    <citation type="submission" date="2023-10" db="EMBL/GenBank/DDBJ databases">
        <title>Genome assemblies of two species of porcelain crab, Petrolisthes cinctipes and Petrolisthes manimaculis (Anomura: Porcellanidae).</title>
        <authorList>
            <person name="Angst P."/>
        </authorList>
    </citation>
    <scope>NUCLEOTIDE SEQUENCE</scope>
    <source>
        <strain evidence="2">PB745_01</strain>
        <tissue evidence="2">Gill</tissue>
    </source>
</reference>
<sequence>MDDAGSDQKKSEVRDNTRCQARKSTRKDRHEKKARKDDTAPVQSLARCHTNRAPPCHYKALCHTNRGSTCHYKALCHTNRGSTCHYKALCHTNRGSTCHYKALCHTNRGSTCHTKYTGIILLIRMTLHLMVFVMWGPKLDGVLYSESGPAKLQPSGFHMLAFEYKVSRSEDREINVRPSPLTYVTPVDLTSPTHAGNTAYTLSHLKNTAPTSPNLTFSCTASAHLALSPPPCPGLTSVLLA</sequence>
<proteinExistence type="predicted"/>
<dbReference type="AlphaFoldDB" id="A0AAE1K8F4"/>
<accession>A0AAE1K8F4</accession>
<comment type="caution">
    <text evidence="2">The sequence shown here is derived from an EMBL/GenBank/DDBJ whole genome shotgun (WGS) entry which is preliminary data.</text>
</comment>
<organism evidence="2 3">
    <name type="scientific">Petrolisthes cinctipes</name>
    <name type="common">Flat porcelain crab</name>
    <dbReference type="NCBI Taxonomy" id="88211"/>
    <lineage>
        <taxon>Eukaryota</taxon>
        <taxon>Metazoa</taxon>
        <taxon>Ecdysozoa</taxon>
        <taxon>Arthropoda</taxon>
        <taxon>Crustacea</taxon>
        <taxon>Multicrustacea</taxon>
        <taxon>Malacostraca</taxon>
        <taxon>Eumalacostraca</taxon>
        <taxon>Eucarida</taxon>
        <taxon>Decapoda</taxon>
        <taxon>Pleocyemata</taxon>
        <taxon>Anomura</taxon>
        <taxon>Galatheoidea</taxon>
        <taxon>Porcellanidae</taxon>
        <taxon>Petrolisthes</taxon>
    </lineage>
</organism>
<feature type="compositionally biased region" description="Basic and acidic residues" evidence="1">
    <location>
        <begin position="1"/>
        <end position="17"/>
    </location>
</feature>
<dbReference type="EMBL" id="JAWQEG010003547">
    <property type="protein sequence ID" value="KAK3865628.1"/>
    <property type="molecule type" value="Genomic_DNA"/>
</dbReference>
<evidence type="ECO:0000313" key="2">
    <source>
        <dbReference type="EMBL" id="KAK3865628.1"/>
    </source>
</evidence>
<name>A0AAE1K8F4_PETCI</name>
<evidence type="ECO:0000313" key="3">
    <source>
        <dbReference type="Proteomes" id="UP001286313"/>
    </source>
</evidence>
<keyword evidence="3" id="KW-1185">Reference proteome</keyword>
<feature type="region of interest" description="Disordered" evidence="1">
    <location>
        <begin position="1"/>
        <end position="43"/>
    </location>
</feature>
<evidence type="ECO:0000256" key="1">
    <source>
        <dbReference type="SAM" id="MobiDB-lite"/>
    </source>
</evidence>
<dbReference type="Proteomes" id="UP001286313">
    <property type="component" value="Unassembled WGS sequence"/>
</dbReference>
<gene>
    <name evidence="2" type="ORF">Pcinc_028779</name>
</gene>